<accession>A0ABU2LXE7</accession>
<feature type="region of interest" description="Disordered" evidence="1">
    <location>
        <begin position="1"/>
        <end position="31"/>
    </location>
</feature>
<evidence type="ECO:0000256" key="1">
    <source>
        <dbReference type="SAM" id="MobiDB-lite"/>
    </source>
</evidence>
<dbReference type="EMBL" id="JAVREM010000058">
    <property type="protein sequence ID" value="MDT0322262.1"/>
    <property type="molecule type" value="Genomic_DNA"/>
</dbReference>
<gene>
    <name evidence="2" type="ORF">RNC47_28460</name>
</gene>
<proteinExistence type="predicted"/>
<evidence type="ECO:0000313" key="2">
    <source>
        <dbReference type="EMBL" id="MDT0322262.1"/>
    </source>
</evidence>
<sequence>MATELTLFDSGDLTGDAQQVPVGPGESTNVQTPFTTWAATNDSPYTAQLYTSPDCSGDPAARIGAGNTETFSQGMNVQSVAFTS</sequence>
<keyword evidence="3" id="KW-1185">Reference proteome</keyword>
<comment type="caution">
    <text evidence="2">The sequence shown here is derived from an EMBL/GenBank/DDBJ whole genome shotgun (WGS) entry which is preliminary data.</text>
</comment>
<dbReference type="RefSeq" id="WP_311602786.1">
    <property type="nucleotide sequence ID" value="NZ_JAVREM010000058.1"/>
</dbReference>
<organism evidence="2 3">
    <name type="scientific">Streptomyces millisiae</name>
    <dbReference type="NCBI Taxonomy" id="3075542"/>
    <lineage>
        <taxon>Bacteria</taxon>
        <taxon>Bacillati</taxon>
        <taxon>Actinomycetota</taxon>
        <taxon>Actinomycetes</taxon>
        <taxon>Kitasatosporales</taxon>
        <taxon>Streptomycetaceae</taxon>
        <taxon>Streptomyces</taxon>
    </lineage>
</organism>
<dbReference type="Proteomes" id="UP001183420">
    <property type="component" value="Unassembled WGS sequence"/>
</dbReference>
<reference evidence="3" key="1">
    <citation type="submission" date="2023-07" db="EMBL/GenBank/DDBJ databases">
        <title>30 novel species of actinomycetes from the DSMZ collection.</title>
        <authorList>
            <person name="Nouioui I."/>
        </authorList>
    </citation>
    <scope>NUCLEOTIDE SEQUENCE [LARGE SCALE GENOMIC DNA]</scope>
    <source>
        <strain evidence="3">DSM 44918</strain>
    </source>
</reference>
<name>A0ABU2LXE7_9ACTN</name>
<protein>
    <submittedName>
        <fullName evidence="2">Uncharacterized protein</fullName>
    </submittedName>
</protein>
<evidence type="ECO:0000313" key="3">
    <source>
        <dbReference type="Proteomes" id="UP001183420"/>
    </source>
</evidence>